<protein>
    <submittedName>
        <fullName evidence="2">GT2 family glycosyltransferase</fullName>
    </submittedName>
</protein>
<dbReference type="EMBL" id="QLMC01000002">
    <property type="protein sequence ID" value="RAK00049.1"/>
    <property type="molecule type" value="Genomic_DNA"/>
</dbReference>
<dbReference type="GO" id="GO:0016740">
    <property type="term" value="F:transferase activity"/>
    <property type="evidence" value="ECO:0007669"/>
    <property type="project" value="UniProtKB-KW"/>
</dbReference>
<evidence type="ECO:0000259" key="1">
    <source>
        <dbReference type="Pfam" id="PF00535"/>
    </source>
</evidence>
<evidence type="ECO:0000313" key="3">
    <source>
        <dbReference type="Proteomes" id="UP000248790"/>
    </source>
</evidence>
<dbReference type="Proteomes" id="UP000248790">
    <property type="component" value="Unassembled WGS sequence"/>
</dbReference>
<gene>
    <name evidence="2" type="ORF">LX87_01746</name>
</gene>
<dbReference type="PANTHER" id="PTHR43685:SF11">
    <property type="entry name" value="GLYCOSYLTRANSFERASE TAGX-RELATED"/>
    <property type="match status" value="1"/>
</dbReference>
<dbReference type="Gene3D" id="3.90.550.10">
    <property type="entry name" value="Spore Coat Polysaccharide Biosynthesis Protein SpsA, Chain A"/>
    <property type="match status" value="1"/>
</dbReference>
<comment type="caution">
    <text evidence="2">The sequence shown here is derived from an EMBL/GenBank/DDBJ whole genome shotgun (WGS) entry which is preliminary data.</text>
</comment>
<dbReference type="InterPro" id="IPR001173">
    <property type="entry name" value="Glyco_trans_2-like"/>
</dbReference>
<feature type="domain" description="Glycosyltransferase 2-like" evidence="1">
    <location>
        <begin position="25"/>
        <end position="193"/>
    </location>
</feature>
<dbReference type="InterPro" id="IPR029044">
    <property type="entry name" value="Nucleotide-diphossugar_trans"/>
</dbReference>
<evidence type="ECO:0000313" key="2">
    <source>
        <dbReference type="EMBL" id="RAK00049.1"/>
    </source>
</evidence>
<reference evidence="2 3" key="1">
    <citation type="submission" date="2018-06" db="EMBL/GenBank/DDBJ databases">
        <title>Genomic Encyclopedia of Archaeal and Bacterial Type Strains, Phase II (KMG-II): from individual species to whole genera.</title>
        <authorList>
            <person name="Goeker M."/>
        </authorList>
    </citation>
    <scope>NUCLEOTIDE SEQUENCE [LARGE SCALE GENOMIC DNA]</scope>
    <source>
        <strain evidence="2 3">DSM 21851</strain>
    </source>
</reference>
<sequence length="348" mass="40281">MAATPGTVPSGLLADYLSSIRPLVSVICISYNHERFITAALQSVLDQTYPAVELLVIDNNSTDGSVARVEALRQQHPAIQFIRNSENVGICRAFNQGLKLARGRYVIDLSADDVMHRERIARQVAGFERLAGDYAVIFSNAAYIDENDQLTGYHFPITPTGMTTRPVPSGWVFKDILASYFVSTPTMMMRKDVLESLGGYDESLSYEDFDFWVRSARNYRYYYQDEVLTSKRIVQQSLSSQFQNRNSALLASTLKVCYKAFDQCQTEEEYRALAGRIRWFIRQCFYTEQFELAFQFKELLEYMEKPDWQTALVLRFCKWHIPVNGLYQRYARWQQNRQLRRGTVQPLM</sequence>
<keyword evidence="3" id="KW-1185">Reference proteome</keyword>
<name>A0A327X313_LARAB</name>
<dbReference type="InterPro" id="IPR050834">
    <property type="entry name" value="Glycosyltransf_2"/>
</dbReference>
<dbReference type="PANTHER" id="PTHR43685">
    <property type="entry name" value="GLYCOSYLTRANSFERASE"/>
    <property type="match status" value="1"/>
</dbReference>
<dbReference type="SUPFAM" id="SSF53448">
    <property type="entry name" value="Nucleotide-diphospho-sugar transferases"/>
    <property type="match status" value="1"/>
</dbReference>
<organism evidence="2 3">
    <name type="scientific">Larkinella arboricola</name>
    <dbReference type="NCBI Taxonomy" id="643671"/>
    <lineage>
        <taxon>Bacteria</taxon>
        <taxon>Pseudomonadati</taxon>
        <taxon>Bacteroidota</taxon>
        <taxon>Cytophagia</taxon>
        <taxon>Cytophagales</taxon>
        <taxon>Spirosomataceae</taxon>
        <taxon>Larkinella</taxon>
    </lineage>
</organism>
<keyword evidence="2" id="KW-0808">Transferase</keyword>
<dbReference type="RefSeq" id="WP_211325283.1">
    <property type="nucleotide sequence ID" value="NZ_QLMC01000002.1"/>
</dbReference>
<proteinExistence type="predicted"/>
<accession>A0A327X313</accession>
<dbReference type="Pfam" id="PF00535">
    <property type="entry name" value="Glycos_transf_2"/>
    <property type="match status" value="1"/>
</dbReference>
<dbReference type="AlphaFoldDB" id="A0A327X313"/>